<comment type="similarity">
    <text evidence="2 6">Belongs to the dTDP-4-dehydrorhamnose reductase family.</text>
</comment>
<name>A0A7S6ZSW2_9GAMM</name>
<evidence type="ECO:0000256" key="7">
    <source>
        <dbReference type="SAM" id="MobiDB-lite"/>
    </source>
</evidence>
<evidence type="ECO:0000313" key="9">
    <source>
        <dbReference type="EMBL" id="QOW20283.1"/>
    </source>
</evidence>
<dbReference type="GO" id="GO:0005829">
    <property type="term" value="C:cytosol"/>
    <property type="evidence" value="ECO:0007669"/>
    <property type="project" value="TreeGrafter"/>
</dbReference>
<dbReference type="PANTHER" id="PTHR10491:SF4">
    <property type="entry name" value="METHIONINE ADENOSYLTRANSFERASE 2 SUBUNIT BETA"/>
    <property type="match status" value="1"/>
</dbReference>
<evidence type="ECO:0000256" key="2">
    <source>
        <dbReference type="ARBA" id="ARBA00010944"/>
    </source>
</evidence>
<protein>
    <recommendedName>
        <fullName evidence="4 6">dTDP-4-dehydrorhamnose reductase</fullName>
        <ecNumber evidence="3 6">1.1.1.133</ecNumber>
    </recommendedName>
</protein>
<sequence length="426" mass="46242">MAESAGQVRVGGGGRGLGRRRRHPPRLTPLRSLDSGRPERRQQASLLDPRRLRPRVRDPERAGGIHLSLHCHLRSRRGCKLALGRPTAGNRLAGRLAGPVAKGRRCAAAGRRRRRPLAGFRGLIAVRLLLIGGNGQVGHELRRALPPLGEVVVTSRDGRLSDGGRCEALDLGQPDTVGALIERIAPDVVVNAAAYTAVDRAEDEPELAHRVNAESPARIAEACARMGASLVHYSTDYVFDGQGRRPYREDDPTAPLGVYGASKLAGEQAIERSGAKHLILRTAWVYGLHGGNFLRTMLRLPSERDELRVVADQVGSPTPAWLIADVTAAMLRRGKNTSGVFHLVSTGQTSWHGFAEAIMEEAAEVGLLTRKPRVLPITTAEFPTRAARPAYSVLDTARLAAQFELELPDWRSALVETLHAEPSQAR</sequence>
<comment type="function">
    <text evidence="6">Catalyzes the reduction of dTDP-6-deoxy-L-lyxo-4-hexulose to yield dTDP-L-rhamnose.</text>
</comment>
<dbReference type="InterPro" id="IPR005913">
    <property type="entry name" value="dTDP_dehydrorham_reduct"/>
</dbReference>
<reference evidence="9 10" key="1">
    <citation type="submission" date="2020-10" db="EMBL/GenBank/DDBJ databases">
        <title>complete genome sequencing of Lysobacter sp. H21R20.</title>
        <authorList>
            <person name="Bae J.-W."/>
            <person name="Lee S.-Y."/>
        </authorList>
    </citation>
    <scope>NUCLEOTIDE SEQUENCE [LARGE SCALE GENOMIC DNA]</scope>
    <source>
        <strain evidence="9 10">H21R20</strain>
    </source>
</reference>
<dbReference type="Gene3D" id="3.40.50.720">
    <property type="entry name" value="NAD(P)-binding Rossmann-like Domain"/>
    <property type="match status" value="1"/>
</dbReference>
<dbReference type="KEGG" id="lcic:INQ41_04440"/>
<dbReference type="GO" id="GO:0008831">
    <property type="term" value="F:dTDP-4-dehydrorhamnose reductase activity"/>
    <property type="evidence" value="ECO:0007669"/>
    <property type="project" value="UniProtKB-EC"/>
</dbReference>
<evidence type="ECO:0000256" key="4">
    <source>
        <dbReference type="ARBA" id="ARBA00017099"/>
    </source>
</evidence>
<dbReference type="SUPFAM" id="SSF51735">
    <property type="entry name" value="NAD(P)-binding Rossmann-fold domains"/>
    <property type="match status" value="1"/>
</dbReference>
<dbReference type="GO" id="GO:0019305">
    <property type="term" value="P:dTDP-rhamnose biosynthetic process"/>
    <property type="evidence" value="ECO:0007669"/>
    <property type="project" value="UniProtKB-UniPathway"/>
</dbReference>
<comment type="cofactor">
    <cofactor evidence="6">
        <name>Mg(2+)</name>
        <dbReference type="ChEBI" id="CHEBI:18420"/>
    </cofactor>
    <text evidence="6">Binds 1 Mg(2+) ion per monomer.</text>
</comment>
<dbReference type="EC" id="1.1.1.133" evidence="3 6"/>
<feature type="domain" description="RmlD-like substrate binding" evidence="8">
    <location>
        <begin position="127"/>
        <end position="419"/>
    </location>
</feature>
<evidence type="ECO:0000313" key="10">
    <source>
        <dbReference type="Proteomes" id="UP000594059"/>
    </source>
</evidence>
<comment type="catalytic activity">
    <reaction evidence="5 6">
        <text>dTDP-beta-L-rhamnose + NADP(+) = dTDP-4-dehydro-beta-L-rhamnose + NADPH + H(+)</text>
        <dbReference type="Rhea" id="RHEA:21796"/>
        <dbReference type="ChEBI" id="CHEBI:15378"/>
        <dbReference type="ChEBI" id="CHEBI:57510"/>
        <dbReference type="ChEBI" id="CHEBI:57783"/>
        <dbReference type="ChEBI" id="CHEBI:58349"/>
        <dbReference type="ChEBI" id="CHEBI:62830"/>
        <dbReference type="EC" id="1.1.1.133"/>
    </reaction>
</comment>
<dbReference type="UniPathway" id="UPA00124"/>
<dbReference type="NCBIfam" id="TIGR01214">
    <property type="entry name" value="rmlD"/>
    <property type="match status" value="1"/>
</dbReference>
<dbReference type="InterPro" id="IPR036291">
    <property type="entry name" value="NAD(P)-bd_dom_sf"/>
</dbReference>
<evidence type="ECO:0000256" key="1">
    <source>
        <dbReference type="ARBA" id="ARBA00004781"/>
    </source>
</evidence>
<dbReference type="InterPro" id="IPR029903">
    <property type="entry name" value="RmlD-like-bd"/>
</dbReference>
<dbReference type="Pfam" id="PF04321">
    <property type="entry name" value="RmlD_sub_bind"/>
    <property type="match status" value="1"/>
</dbReference>
<proteinExistence type="inferred from homology"/>
<gene>
    <name evidence="9" type="primary">rfbD</name>
    <name evidence="9" type="ORF">INQ41_04440</name>
</gene>
<evidence type="ECO:0000256" key="6">
    <source>
        <dbReference type="RuleBase" id="RU364082"/>
    </source>
</evidence>
<feature type="compositionally biased region" description="Basic and acidic residues" evidence="7">
    <location>
        <begin position="34"/>
        <end position="59"/>
    </location>
</feature>
<dbReference type="Gene3D" id="3.90.25.10">
    <property type="entry name" value="UDP-galactose 4-epimerase, domain 1"/>
    <property type="match status" value="1"/>
</dbReference>
<keyword evidence="6 9" id="KW-0560">Oxidoreductase</keyword>
<keyword evidence="10" id="KW-1185">Reference proteome</keyword>
<dbReference type="PANTHER" id="PTHR10491">
    <property type="entry name" value="DTDP-4-DEHYDRORHAMNOSE REDUCTASE"/>
    <property type="match status" value="1"/>
</dbReference>
<dbReference type="GO" id="GO:0009243">
    <property type="term" value="P:O antigen biosynthetic process"/>
    <property type="evidence" value="ECO:0007669"/>
    <property type="project" value="UniProtKB-UniPathway"/>
</dbReference>
<evidence type="ECO:0000259" key="8">
    <source>
        <dbReference type="Pfam" id="PF04321"/>
    </source>
</evidence>
<comment type="pathway">
    <text evidence="1 6">Carbohydrate biosynthesis; dTDP-L-rhamnose biosynthesis.</text>
</comment>
<dbReference type="UniPathway" id="UPA00281"/>
<feature type="region of interest" description="Disordered" evidence="7">
    <location>
        <begin position="1"/>
        <end position="59"/>
    </location>
</feature>
<keyword evidence="6" id="KW-0521">NADP</keyword>
<evidence type="ECO:0000256" key="5">
    <source>
        <dbReference type="ARBA" id="ARBA00048200"/>
    </source>
</evidence>
<dbReference type="Proteomes" id="UP000594059">
    <property type="component" value="Chromosome"/>
</dbReference>
<dbReference type="EMBL" id="CP063656">
    <property type="protein sequence ID" value="QOW20283.1"/>
    <property type="molecule type" value="Genomic_DNA"/>
</dbReference>
<accession>A0A7S6ZSW2</accession>
<organism evidence="9 10">
    <name type="scientific">Novilysobacter ciconiae</name>
    <dbReference type="NCBI Taxonomy" id="2781022"/>
    <lineage>
        <taxon>Bacteria</taxon>
        <taxon>Pseudomonadati</taxon>
        <taxon>Pseudomonadota</taxon>
        <taxon>Gammaproteobacteria</taxon>
        <taxon>Lysobacterales</taxon>
        <taxon>Lysobacteraceae</taxon>
        <taxon>Novilysobacter</taxon>
    </lineage>
</organism>
<dbReference type="CDD" id="cd05254">
    <property type="entry name" value="dTDP_HR_like_SDR_e"/>
    <property type="match status" value="1"/>
</dbReference>
<evidence type="ECO:0000256" key="3">
    <source>
        <dbReference type="ARBA" id="ARBA00012929"/>
    </source>
</evidence>
<dbReference type="AlphaFoldDB" id="A0A7S6ZSW2"/>